<organism evidence="1 2">
    <name type="scientific">Smallanthus sonchifolius</name>
    <dbReference type="NCBI Taxonomy" id="185202"/>
    <lineage>
        <taxon>Eukaryota</taxon>
        <taxon>Viridiplantae</taxon>
        <taxon>Streptophyta</taxon>
        <taxon>Embryophyta</taxon>
        <taxon>Tracheophyta</taxon>
        <taxon>Spermatophyta</taxon>
        <taxon>Magnoliopsida</taxon>
        <taxon>eudicotyledons</taxon>
        <taxon>Gunneridae</taxon>
        <taxon>Pentapetalae</taxon>
        <taxon>asterids</taxon>
        <taxon>campanulids</taxon>
        <taxon>Asterales</taxon>
        <taxon>Asteraceae</taxon>
        <taxon>Asteroideae</taxon>
        <taxon>Heliantheae alliance</taxon>
        <taxon>Millerieae</taxon>
        <taxon>Smallanthus</taxon>
    </lineage>
</organism>
<keyword evidence="2" id="KW-1185">Reference proteome</keyword>
<dbReference type="EMBL" id="CM042019">
    <property type="protein sequence ID" value="KAI3823829.1"/>
    <property type="molecule type" value="Genomic_DNA"/>
</dbReference>
<protein>
    <submittedName>
        <fullName evidence="1">Uncharacterized protein</fullName>
    </submittedName>
</protein>
<proteinExistence type="predicted"/>
<reference evidence="2" key="1">
    <citation type="journal article" date="2022" name="Mol. Ecol. Resour.">
        <title>The genomes of chicory, endive, great burdock and yacon provide insights into Asteraceae palaeo-polyploidization history and plant inulin production.</title>
        <authorList>
            <person name="Fan W."/>
            <person name="Wang S."/>
            <person name="Wang H."/>
            <person name="Wang A."/>
            <person name="Jiang F."/>
            <person name="Liu H."/>
            <person name="Zhao H."/>
            <person name="Xu D."/>
            <person name="Zhang Y."/>
        </authorList>
    </citation>
    <scope>NUCLEOTIDE SEQUENCE [LARGE SCALE GENOMIC DNA]</scope>
    <source>
        <strain evidence="2">cv. Yunnan</strain>
    </source>
</reference>
<evidence type="ECO:0000313" key="1">
    <source>
        <dbReference type="EMBL" id="KAI3823829.1"/>
    </source>
</evidence>
<reference evidence="1 2" key="2">
    <citation type="journal article" date="2022" name="Mol. Ecol. Resour.">
        <title>The genomes of chicory, endive, great burdock and yacon provide insights into Asteraceae paleo-polyploidization history and plant inulin production.</title>
        <authorList>
            <person name="Fan W."/>
            <person name="Wang S."/>
            <person name="Wang H."/>
            <person name="Wang A."/>
            <person name="Jiang F."/>
            <person name="Liu H."/>
            <person name="Zhao H."/>
            <person name="Xu D."/>
            <person name="Zhang Y."/>
        </authorList>
    </citation>
    <scope>NUCLEOTIDE SEQUENCE [LARGE SCALE GENOMIC DNA]</scope>
    <source>
        <strain evidence="2">cv. Yunnan</strain>
        <tissue evidence="1">Leaves</tissue>
    </source>
</reference>
<sequence length="932" mass="105669">MGKKTRGQSSGISVPNGNSGCMNKILNALDRRHRWPNVPKGLPSKRQASGKHVIADGSNSENTSQPPDPKKNNKPPKNEQETAETHSKKFRIRSLISDEMAKRRGKHQRRRSSSPTQSPKKKSNSFKKTDSDHENETPRARARCDSPSTTKKKRKCDICAAMLTVSYLRQKANMATQDQKQQPADHSRTGLTKSVSFPLLASKKTRDSDLQELKCKLRGLKDIQTTKDRFILPMNHWKDTVGLPKPMLTRPASFKAIGSTSRKDQKKQTTNQSKTLKQKIGLVIKVDGRKEKRRILMDAVFHKVPYGGRKSSKDPRKLNPDKLKTTPASDQSLGKKTHLKKTSSTNEAMSKYRKLLSQTSTRDEKLMQQHSTDHKPKLFVAGDHSSGKKTHKRIRSLPNISPDDFIHNQEFPVKPTTDIHLNISTAVFDNQRSSDHFARRNVSESTGKETKINDKDDQVVYENLQGVDTNTSDHQEEINHQNESEAAIKSGAKQETSLIEKDEAIQENLRVGGHDYQEQNHLDEDLEVGPTSSNQQDNTDEQNEPRVAIQLENDKSFNEILGMFKKVSDERTKLNNENEPSGTVRKVAKNNAVDKVQDVHKNLEVSQNTMDHQEKDTPGSEHTSDEGVPQKPEVSQKTLEHNEEDMSSLSSSYEVDNDHGVDQNLEEKGNSPKTSCSEIEWSMQDSALDSSSLIDIPNSSLEDYPDEKKQYTSSMNDVDEKRANNEQGMNAGAYDKRIKNGFLHLDLESVKDNAEFQFVKQVLEKSGFMKNELLGEWYSSYQPIDPLLFEEVETSFLQSKILEELDSMKDEEVVQKIINDHHLLLFDLINEALLEIHNKSYTYCPHPLTYRSKVSPMPEGCRVLEEVWDIVNTYLSWKPESQPSLDDAVSRDLAKGNGWMNLQADAEFVGIELEEFLVDDLVDELVFDDLLM</sequence>
<gene>
    <name evidence="1" type="ORF">L1987_05272</name>
</gene>
<evidence type="ECO:0000313" key="2">
    <source>
        <dbReference type="Proteomes" id="UP001056120"/>
    </source>
</evidence>
<name>A0ACB9JUV8_9ASTR</name>
<dbReference type="Proteomes" id="UP001056120">
    <property type="component" value="Linkage Group LG02"/>
</dbReference>
<accession>A0ACB9JUV8</accession>
<comment type="caution">
    <text evidence="1">The sequence shown here is derived from an EMBL/GenBank/DDBJ whole genome shotgun (WGS) entry which is preliminary data.</text>
</comment>